<dbReference type="Proteomes" id="UP001148838">
    <property type="component" value="Unassembled WGS sequence"/>
</dbReference>
<keyword evidence="2" id="KW-1185">Reference proteome</keyword>
<comment type="caution">
    <text evidence="1">The sequence shown here is derived from an EMBL/GenBank/DDBJ whole genome shotgun (WGS) entry which is preliminary data.</text>
</comment>
<gene>
    <name evidence="1" type="ORF">ANN_27487</name>
</gene>
<reference evidence="1 2" key="1">
    <citation type="journal article" date="2022" name="Allergy">
        <title>Genome assembly and annotation of Periplaneta americana reveal a comprehensive cockroach allergen profile.</title>
        <authorList>
            <person name="Wang L."/>
            <person name="Xiong Q."/>
            <person name="Saelim N."/>
            <person name="Wang L."/>
            <person name="Nong W."/>
            <person name="Wan A.T."/>
            <person name="Shi M."/>
            <person name="Liu X."/>
            <person name="Cao Q."/>
            <person name="Hui J.H.L."/>
            <person name="Sookrung N."/>
            <person name="Leung T.F."/>
            <person name="Tungtrongchitr A."/>
            <person name="Tsui S.K.W."/>
        </authorList>
    </citation>
    <scope>NUCLEOTIDE SEQUENCE [LARGE SCALE GENOMIC DNA]</scope>
    <source>
        <strain evidence="1">PWHHKU_190912</strain>
    </source>
</reference>
<dbReference type="EMBL" id="JAJSOF020000041">
    <property type="protein sequence ID" value="KAJ4425861.1"/>
    <property type="molecule type" value="Genomic_DNA"/>
</dbReference>
<sequence length="152" mass="16085">MAGLCEGGNEPPGSLKAICKKGRYIAVNSVATDGNTLPCSTDGSHEEIALTPCTRREGEIAGLFEGDNEPPGSFKAVCIVLKRKSGRSPEAKFPSGIFATIRRQAMLHVVVPRYLISTMTPAPGLADGNLDSESVEKRLISSRCTGRSSLHA</sequence>
<name>A0ABQ8RVW3_PERAM</name>
<protein>
    <submittedName>
        <fullName evidence="1">Uncharacterized protein</fullName>
    </submittedName>
</protein>
<evidence type="ECO:0000313" key="1">
    <source>
        <dbReference type="EMBL" id="KAJ4425861.1"/>
    </source>
</evidence>
<accession>A0ABQ8RVW3</accession>
<evidence type="ECO:0000313" key="2">
    <source>
        <dbReference type="Proteomes" id="UP001148838"/>
    </source>
</evidence>
<proteinExistence type="predicted"/>
<organism evidence="1 2">
    <name type="scientific">Periplaneta americana</name>
    <name type="common">American cockroach</name>
    <name type="synonym">Blatta americana</name>
    <dbReference type="NCBI Taxonomy" id="6978"/>
    <lineage>
        <taxon>Eukaryota</taxon>
        <taxon>Metazoa</taxon>
        <taxon>Ecdysozoa</taxon>
        <taxon>Arthropoda</taxon>
        <taxon>Hexapoda</taxon>
        <taxon>Insecta</taxon>
        <taxon>Pterygota</taxon>
        <taxon>Neoptera</taxon>
        <taxon>Polyneoptera</taxon>
        <taxon>Dictyoptera</taxon>
        <taxon>Blattodea</taxon>
        <taxon>Blattoidea</taxon>
        <taxon>Blattidae</taxon>
        <taxon>Blattinae</taxon>
        <taxon>Periplaneta</taxon>
    </lineage>
</organism>